<comment type="similarity">
    <text evidence="6">Belongs to the ABC-4 integral membrane protein family.</text>
</comment>
<dbReference type="PANTHER" id="PTHR30572">
    <property type="entry name" value="MEMBRANE COMPONENT OF TRANSPORTER-RELATED"/>
    <property type="match status" value="1"/>
</dbReference>
<dbReference type="PANTHER" id="PTHR30572:SF4">
    <property type="entry name" value="ABC TRANSPORTER PERMEASE YTRF"/>
    <property type="match status" value="1"/>
</dbReference>
<keyword evidence="4 7" id="KW-1133">Transmembrane helix</keyword>
<keyword evidence="3 7" id="KW-0812">Transmembrane</keyword>
<feature type="transmembrane region" description="Helical" evidence="7">
    <location>
        <begin position="88"/>
        <end position="110"/>
    </location>
</feature>
<dbReference type="Pfam" id="PF12704">
    <property type="entry name" value="MacB_PCD"/>
    <property type="match status" value="2"/>
</dbReference>
<evidence type="ECO:0000256" key="1">
    <source>
        <dbReference type="ARBA" id="ARBA00004651"/>
    </source>
</evidence>
<dbReference type="GO" id="GO:0022857">
    <property type="term" value="F:transmembrane transporter activity"/>
    <property type="evidence" value="ECO:0007669"/>
    <property type="project" value="TreeGrafter"/>
</dbReference>
<protein>
    <submittedName>
        <fullName evidence="10">ABC transporter permease</fullName>
    </submittedName>
</protein>
<evidence type="ECO:0000313" key="10">
    <source>
        <dbReference type="EMBL" id="XCB21758.1"/>
    </source>
</evidence>
<evidence type="ECO:0000256" key="7">
    <source>
        <dbReference type="SAM" id="Phobius"/>
    </source>
</evidence>
<evidence type="ECO:0000256" key="4">
    <source>
        <dbReference type="ARBA" id="ARBA00022989"/>
    </source>
</evidence>
<evidence type="ECO:0000259" key="9">
    <source>
        <dbReference type="Pfam" id="PF12704"/>
    </source>
</evidence>
<keyword evidence="2" id="KW-1003">Cell membrane</keyword>
<dbReference type="RefSeq" id="WP_353071822.1">
    <property type="nucleotide sequence ID" value="NZ_CP132938.1"/>
</dbReference>
<dbReference type="InterPro" id="IPR017800">
    <property type="entry name" value="ADOP"/>
</dbReference>
<proteinExistence type="inferred from homology"/>
<feature type="domain" description="ABC3 transporter permease C-terminal" evidence="8">
    <location>
        <begin position="759"/>
        <end position="872"/>
    </location>
</feature>
<feature type="transmembrane region" description="Helical" evidence="7">
    <location>
        <begin position="402"/>
        <end position="427"/>
    </location>
</feature>
<gene>
    <name evidence="10" type="ORF">RBB81_19550</name>
</gene>
<feature type="transmembrane region" description="Helical" evidence="7">
    <location>
        <begin position="442"/>
        <end position="464"/>
    </location>
</feature>
<organism evidence="10">
    <name type="scientific">Tunturiibacter gelidiferens</name>
    <dbReference type="NCBI Taxonomy" id="3069689"/>
    <lineage>
        <taxon>Bacteria</taxon>
        <taxon>Pseudomonadati</taxon>
        <taxon>Acidobacteriota</taxon>
        <taxon>Terriglobia</taxon>
        <taxon>Terriglobales</taxon>
        <taxon>Acidobacteriaceae</taxon>
        <taxon>Tunturiibacter</taxon>
    </lineage>
</organism>
<evidence type="ECO:0000256" key="3">
    <source>
        <dbReference type="ARBA" id="ARBA00022692"/>
    </source>
</evidence>
<feature type="domain" description="MacB-like periplasmic core" evidence="9">
    <location>
        <begin position="560"/>
        <end position="722"/>
    </location>
</feature>
<sequence length="879" mass="95148">MSLRRFFKRRLSDAEVGLEMENHLTLECDENLARGMSEEEARRQAYLKFGSPQRVREDLWRRNSIAPLENILRDVRYACRTLRRSPGYAFMAILTLGLGIGANAAIFVVINGVLLRPLPYAEPGQIVHVEQTAARVGTDPIGFSVPEVEEYRQLNHVFSDLAEYHSMTFTLLGAKVPERVSTGVVSANFFDVLGVKPVLGRLITPADESPKAEPVLVLSYAYWVKNFGRDPKILGRMFEMNDRVHTVVGVLPPLPEYPDANDVYMPTTSCPFRSNPKMIADRDMRMVTVFARMKPGVTATQAQSDLATITNRLALSYPKSYPAGAGVMAQMTGLEQELTHAARPTFLTLLGAAVLVLLLACANLANLAISRQLRRSQETAIRMATGASSWDIFRQLLTESMVVALAGGVLGLGIAAVGSKLLIAYAARMTPLSGEIHLDGRVFLFVAALSVIAGVMFGALPGFVASRDRLSVLTGSGERSVGSGGVTRARQALVAVQVTLSFVLLMCAGLMLQSLHKLLSVDPGFKTANVLSMRISLDWTKYAKRTELNQFFHQVLSRVTGLPGVESAAVSVMVPLNSNMGTMTGGVQLEGRALNPGELMPQVDFELASPDYFRVLGVPILAGRAFTDGDTEHSPAVAIVNARMAKHYWPTEDPIGRHVSTDNGKTWITVVGVASSVHQYGLDKDLKEGIYLPQDQSPSLTDAHLLVRTRVDPMHTANQIADVIHQIDPHQPVTEIRTLDQLRSAQLGTPRVTATLLGLFAALALFITVVGVSGTLALAVAHRTKEIGIRIALGAPKGEILHNVLVRGMIPVIAGIAAGAIVAMFSTRLLASMLFAIRPDDPLTFGSIAILLAMVALIGCAIPARSAIRVDPIKALRTE</sequence>
<evidence type="ECO:0000256" key="6">
    <source>
        <dbReference type="ARBA" id="ARBA00038076"/>
    </source>
</evidence>
<reference evidence="10" key="1">
    <citation type="submission" date="2023-08" db="EMBL/GenBank/DDBJ databases">
        <authorList>
            <person name="Messyasz A."/>
            <person name="Mannisto M.K."/>
            <person name="Kerkhof L.J."/>
            <person name="Haggblom M."/>
        </authorList>
    </citation>
    <scope>NUCLEOTIDE SEQUENCE</scope>
    <source>
        <strain evidence="10">M8UP39</strain>
    </source>
</reference>
<dbReference type="EMBL" id="CP132938">
    <property type="protein sequence ID" value="XCB21758.1"/>
    <property type="molecule type" value="Genomic_DNA"/>
</dbReference>
<dbReference type="InterPro" id="IPR003838">
    <property type="entry name" value="ABC3_permease_C"/>
</dbReference>
<accession>A0AAU7YYT0</accession>
<dbReference type="InterPro" id="IPR050250">
    <property type="entry name" value="Macrolide_Exporter_MacB"/>
</dbReference>
<evidence type="ECO:0000259" key="8">
    <source>
        <dbReference type="Pfam" id="PF02687"/>
    </source>
</evidence>
<dbReference type="Pfam" id="PF02687">
    <property type="entry name" value="FtsX"/>
    <property type="match status" value="2"/>
</dbReference>
<evidence type="ECO:0000256" key="2">
    <source>
        <dbReference type="ARBA" id="ARBA00022475"/>
    </source>
</evidence>
<comment type="subcellular location">
    <subcellularLocation>
        <location evidence="1">Cell membrane</location>
        <topology evidence="1">Multi-pass membrane protein</topology>
    </subcellularLocation>
</comment>
<feature type="transmembrane region" description="Helical" evidence="7">
    <location>
        <begin position="346"/>
        <end position="369"/>
    </location>
</feature>
<feature type="transmembrane region" description="Helical" evidence="7">
    <location>
        <begin position="843"/>
        <end position="864"/>
    </location>
</feature>
<dbReference type="GO" id="GO:0005886">
    <property type="term" value="C:plasma membrane"/>
    <property type="evidence" value="ECO:0007669"/>
    <property type="project" value="UniProtKB-SubCell"/>
</dbReference>
<dbReference type="KEGG" id="tgi:RBB81_19550"/>
<dbReference type="NCBIfam" id="TIGR03434">
    <property type="entry name" value="ADOP"/>
    <property type="match status" value="1"/>
</dbReference>
<keyword evidence="5 7" id="KW-0472">Membrane</keyword>
<dbReference type="NCBIfam" id="NF038403">
    <property type="entry name" value="perm_prefix_1"/>
    <property type="match status" value="1"/>
</dbReference>
<feature type="domain" description="MacB-like periplasmic core" evidence="9">
    <location>
        <begin position="90"/>
        <end position="308"/>
    </location>
</feature>
<evidence type="ECO:0000256" key="5">
    <source>
        <dbReference type="ARBA" id="ARBA00023136"/>
    </source>
</evidence>
<dbReference type="InterPro" id="IPR025857">
    <property type="entry name" value="MacB_PCD"/>
</dbReference>
<dbReference type="AlphaFoldDB" id="A0AAU7YYT0"/>
<feature type="transmembrane region" description="Helical" evidence="7">
    <location>
        <begin position="812"/>
        <end position="837"/>
    </location>
</feature>
<feature type="domain" description="ABC3 transporter permease C-terminal" evidence="8">
    <location>
        <begin position="352"/>
        <end position="465"/>
    </location>
</feature>
<feature type="transmembrane region" description="Helical" evidence="7">
    <location>
        <begin position="492"/>
        <end position="512"/>
    </location>
</feature>
<name>A0AAU7YYT0_9BACT</name>
<feature type="transmembrane region" description="Helical" evidence="7">
    <location>
        <begin position="756"/>
        <end position="781"/>
    </location>
</feature>
<reference evidence="10" key="2">
    <citation type="journal article" date="2024" name="Environ. Microbiol.">
        <title>Genome analysis and description of Tunturibacter gen. nov. expands the diversity of Terriglobia in tundra soils.</title>
        <authorList>
            <person name="Messyasz A."/>
            <person name="Mannisto M.K."/>
            <person name="Kerkhof L.J."/>
            <person name="Haggblom M.M."/>
        </authorList>
    </citation>
    <scope>NUCLEOTIDE SEQUENCE</scope>
    <source>
        <strain evidence="10">M8UP39</strain>
    </source>
</reference>
<dbReference type="InterPro" id="IPR047928">
    <property type="entry name" value="Perm_prefix_1"/>
</dbReference>